<evidence type="ECO:0000313" key="3">
    <source>
        <dbReference type="Proteomes" id="UP000576082"/>
    </source>
</evidence>
<dbReference type="EMBL" id="JABANE010000050">
    <property type="protein sequence ID" value="NME69865.1"/>
    <property type="molecule type" value="Genomic_DNA"/>
</dbReference>
<proteinExistence type="predicted"/>
<keyword evidence="3" id="KW-1185">Reference proteome</keyword>
<dbReference type="RefSeq" id="WP_169658119.1">
    <property type="nucleotide sequence ID" value="NZ_JABANE010000050.1"/>
</dbReference>
<accession>A0A7X9XAN6</accession>
<gene>
    <name evidence="2" type="ORF">HHU12_17965</name>
</gene>
<reference evidence="2 3" key="1">
    <citation type="submission" date="2020-04" db="EMBL/GenBank/DDBJ databases">
        <title>Flammeovirga sp. SR4, a novel species isolated from seawater.</title>
        <authorList>
            <person name="Wang X."/>
        </authorList>
    </citation>
    <scope>NUCLEOTIDE SEQUENCE [LARGE SCALE GENOMIC DNA]</scope>
    <source>
        <strain evidence="2 3">ATCC 23126</strain>
    </source>
</reference>
<feature type="domain" description="DUF6398" evidence="1">
    <location>
        <begin position="14"/>
        <end position="117"/>
    </location>
</feature>
<dbReference type="Proteomes" id="UP000576082">
    <property type="component" value="Unassembled WGS sequence"/>
</dbReference>
<dbReference type="AlphaFoldDB" id="A0A7X9XAN6"/>
<protein>
    <recommendedName>
        <fullName evidence="1">DUF6398 domain-containing protein</fullName>
    </recommendedName>
</protein>
<evidence type="ECO:0000313" key="2">
    <source>
        <dbReference type="EMBL" id="NME69865.1"/>
    </source>
</evidence>
<comment type="caution">
    <text evidence="2">The sequence shown here is derived from an EMBL/GenBank/DDBJ whole genome shotgun (WGS) entry which is preliminary data.</text>
</comment>
<dbReference type="Pfam" id="PF19935">
    <property type="entry name" value="DUF6398"/>
    <property type="match status" value="1"/>
</dbReference>
<name>A0A7X9XAN6_9BACT</name>
<sequence>MDKVKIKQKQAELESMISAFCTEHLNEEYKTLCVKLLQKLGRKRDVPFARGKLDIWAASIIHAIGSINFLSDSSFEPYMTLNSICDIMGVKSATVGNKAGTIRKLLKLNYYDDEFCTQRLADNNPFRKMEELYTLYAPVQIDGQHYNFKGLPEELQQQVIAARKEGHDITFTTYEKNDN</sequence>
<evidence type="ECO:0000259" key="1">
    <source>
        <dbReference type="Pfam" id="PF19935"/>
    </source>
</evidence>
<dbReference type="InterPro" id="IPR045651">
    <property type="entry name" value="DUF6398"/>
</dbReference>
<organism evidence="2 3">
    <name type="scientific">Flammeovirga aprica JL-4</name>
    <dbReference type="NCBI Taxonomy" id="694437"/>
    <lineage>
        <taxon>Bacteria</taxon>
        <taxon>Pseudomonadati</taxon>
        <taxon>Bacteroidota</taxon>
        <taxon>Cytophagia</taxon>
        <taxon>Cytophagales</taxon>
        <taxon>Flammeovirgaceae</taxon>
        <taxon>Flammeovirga</taxon>
    </lineage>
</organism>